<comment type="similarity">
    <text evidence="6">Belongs to the major facilitator superfamily. Allantoate permease family.</text>
</comment>
<sequence>MTSQKKGFWPARLLEEQWWWPTLRNPVDPNDTCTEENSIDESSEPKEKAIISANIEVKEVDSGNTHYADDMKHEIVEYRDEANRPWYKFFDEYEYRIPKKVSSGHRWYHWFDENDTPAERKLILKLDIILCFFSVVVYWVKYLDQSNLNNAYVNGMKTTLDMKGNDLVITQAMYTAGSIIFQIPFMYIFCKYPSHKFLPLMDLGWGLFTLVTYRSNSTAQLKGFRFMVGVFESAVYPAFHYLFGSWYKPSEINRRGGIYYFGQMLGVITAGLLQSAAHRNLDGVNGLEGWRWMFIIDAVITLPVAVIGFFLLPGTPSQCYSIVLTDEEILLARKRMRENNVGEVDPTSAFFDKKLWKKIVTSWQIYALVLWEIFLWNNSNSSSGSYILWLKSLDRFSPGRLQNISAITPAFGILWIFLICFYADLFRSRWQAITIAQMLNIIGNVILAVWYVPEHAKWFAFMLQYFGWAIAPVLYGWHNDINRHDARVRAVIGVVMNMLGQTFAAWISVLVWKTVEAPRYLKGYSWTAVSAFCLILTTFVILFFYKRDERRKARENGIYVYNSRTGENMPEIFKEIENELAFKSFASVDKSS</sequence>
<dbReference type="OrthoDB" id="3639251at2759"/>
<proteinExistence type="inferred from homology"/>
<dbReference type="InterPro" id="IPR011701">
    <property type="entry name" value="MFS"/>
</dbReference>
<comment type="subcellular location">
    <subcellularLocation>
        <location evidence="1">Membrane</location>
        <topology evidence="1">Multi-pass membrane protein</topology>
    </subcellularLocation>
</comment>
<feature type="transmembrane region" description="Helical" evidence="7">
    <location>
        <begin position="458"/>
        <end position="478"/>
    </location>
</feature>
<dbReference type="AlphaFoldDB" id="A0A1E3PTM8"/>
<accession>A0A1E3PTM8</accession>
<feature type="transmembrane region" description="Helical" evidence="7">
    <location>
        <begin position="404"/>
        <end position="425"/>
    </location>
</feature>
<gene>
    <name evidence="8" type="ORF">NADFUDRAFT_49328</name>
</gene>
<name>A0A1E3PTM8_9ASCO</name>
<evidence type="ECO:0000256" key="2">
    <source>
        <dbReference type="ARBA" id="ARBA00022448"/>
    </source>
</evidence>
<reference evidence="8 9" key="1">
    <citation type="journal article" date="2016" name="Proc. Natl. Acad. Sci. U.S.A.">
        <title>Comparative genomics of biotechnologically important yeasts.</title>
        <authorList>
            <person name="Riley R."/>
            <person name="Haridas S."/>
            <person name="Wolfe K.H."/>
            <person name="Lopes M.R."/>
            <person name="Hittinger C.T."/>
            <person name="Goeker M."/>
            <person name="Salamov A.A."/>
            <person name="Wisecaver J.H."/>
            <person name="Long T.M."/>
            <person name="Calvey C.H."/>
            <person name="Aerts A.L."/>
            <person name="Barry K.W."/>
            <person name="Choi C."/>
            <person name="Clum A."/>
            <person name="Coughlan A.Y."/>
            <person name="Deshpande S."/>
            <person name="Douglass A.P."/>
            <person name="Hanson S.J."/>
            <person name="Klenk H.-P."/>
            <person name="LaButti K.M."/>
            <person name="Lapidus A."/>
            <person name="Lindquist E.A."/>
            <person name="Lipzen A.M."/>
            <person name="Meier-Kolthoff J.P."/>
            <person name="Ohm R.A."/>
            <person name="Otillar R.P."/>
            <person name="Pangilinan J.L."/>
            <person name="Peng Y."/>
            <person name="Rokas A."/>
            <person name="Rosa C.A."/>
            <person name="Scheuner C."/>
            <person name="Sibirny A.A."/>
            <person name="Slot J.C."/>
            <person name="Stielow J.B."/>
            <person name="Sun H."/>
            <person name="Kurtzman C.P."/>
            <person name="Blackwell M."/>
            <person name="Grigoriev I.V."/>
            <person name="Jeffries T.W."/>
        </authorList>
    </citation>
    <scope>NUCLEOTIDE SEQUENCE [LARGE SCALE GENOMIC DNA]</scope>
    <source>
        <strain evidence="8 9">DSM 6958</strain>
    </source>
</reference>
<keyword evidence="3 7" id="KW-0812">Transmembrane</keyword>
<evidence type="ECO:0000256" key="3">
    <source>
        <dbReference type="ARBA" id="ARBA00022692"/>
    </source>
</evidence>
<dbReference type="Gene3D" id="1.20.1250.20">
    <property type="entry name" value="MFS general substrate transporter like domains"/>
    <property type="match status" value="2"/>
</dbReference>
<organism evidence="8 9">
    <name type="scientific">Nadsonia fulvescens var. elongata DSM 6958</name>
    <dbReference type="NCBI Taxonomy" id="857566"/>
    <lineage>
        <taxon>Eukaryota</taxon>
        <taxon>Fungi</taxon>
        <taxon>Dikarya</taxon>
        <taxon>Ascomycota</taxon>
        <taxon>Saccharomycotina</taxon>
        <taxon>Dipodascomycetes</taxon>
        <taxon>Dipodascales</taxon>
        <taxon>Dipodascales incertae sedis</taxon>
        <taxon>Nadsonia</taxon>
    </lineage>
</organism>
<dbReference type="InterPro" id="IPR036259">
    <property type="entry name" value="MFS_trans_sf"/>
</dbReference>
<feature type="transmembrane region" description="Helical" evidence="7">
    <location>
        <begin position="258"/>
        <end position="277"/>
    </location>
</feature>
<feature type="transmembrane region" description="Helical" evidence="7">
    <location>
        <begin position="172"/>
        <end position="190"/>
    </location>
</feature>
<feature type="transmembrane region" description="Helical" evidence="7">
    <location>
        <begin position="197"/>
        <end position="214"/>
    </location>
</feature>
<keyword evidence="9" id="KW-1185">Reference proteome</keyword>
<evidence type="ECO:0000256" key="7">
    <source>
        <dbReference type="SAM" id="Phobius"/>
    </source>
</evidence>
<keyword evidence="4 7" id="KW-1133">Transmembrane helix</keyword>
<evidence type="ECO:0000313" key="9">
    <source>
        <dbReference type="Proteomes" id="UP000095009"/>
    </source>
</evidence>
<dbReference type="GO" id="GO:0022857">
    <property type="term" value="F:transmembrane transporter activity"/>
    <property type="evidence" value="ECO:0007669"/>
    <property type="project" value="InterPro"/>
</dbReference>
<dbReference type="STRING" id="857566.A0A1E3PTM8"/>
<evidence type="ECO:0000313" key="8">
    <source>
        <dbReference type="EMBL" id="ODQ68690.1"/>
    </source>
</evidence>
<dbReference type="PANTHER" id="PTHR43791">
    <property type="entry name" value="PERMEASE-RELATED"/>
    <property type="match status" value="1"/>
</dbReference>
<protein>
    <submittedName>
        <fullName evidence="8">MFS general substrate transporter</fullName>
    </submittedName>
</protein>
<feature type="transmembrane region" description="Helical" evidence="7">
    <location>
        <begin position="490"/>
        <end position="512"/>
    </location>
</feature>
<feature type="transmembrane region" description="Helical" evidence="7">
    <location>
        <begin position="122"/>
        <end position="140"/>
    </location>
</feature>
<dbReference type="SUPFAM" id="SSF103473">
    <property type="entry name" value="MFS general substrate transporter"/>
    <property type="match status" value="1"/>
</dbReference>
<evidence type="ECO:0000256" key="5">
    <source>
        <dbReference type="ARBA" id="ARBA00023136"/>
    </source>
</evidence>
<dbReference type="Proteomes" id="UP000095009">
    <property type="component" value="Unassembled WGS sequence"/>
</dbReference>
<feature type="transmembrane region" description="Helical" evidence="7">
    <location>
        <begin position="524"/>
        <end position="545"/>
    </location>
</feature>
<dbReference type="GO" id="GO:0016020">
    <property type="term" value="C:membrane"/>
    <property type="evidence" value="ECO:0007669"/>
    <property type="project" value="UniProtKB-SubCell"/>
</dbReference>
<dbReference type="FunFam" id="1.20.1250.20:FF:000065">
    <property type="entry name" value="Putative MFS pantothenate transporter"/>
    <property type="match status" value="1"/>
</dbReference>
<keyword evidence="2" id="KW-0813">Transport</keyword>
<feature type="transmembrane region" description="Helical" evidence="7">
    <location>
        <begin position="359"/>
        <end position="376"/>
    </location>
</feature>
<feature type="transmembrane region" description="Helical" evidence="7">
    <location>
        <begin position="289"/>
        <end position="312"/>
    </location>
</feature>
<feature type="transmembrane region" description="Helical" evidence="7">
    <location>
        <begin position="432"/>
        <end position="452"/>
    </location>
</feature>
<evidence type="ECO:0000256" key="6">
    <source>
        <dbReference type="ARBA" id="ARBA00037968"/>
    </source>
</evidence>
<evidence type="ECO:0000256" key="1">
    <source>
        <dbReference type="ARBA" id="ARBA00004141"/>
    </source>
</evidence>
<dbReference type="PANTHER" id="PTHR43791:SF15">
    <property type="entry name" value="TRANSPORTER SEO1-RELATED"/>
    <property type="match status" value="1"/>
</dbReference>
<dbReference type="EMBL" id="KV454406">
    <property type="protein sequence ID" value="ODQ68690.1"/>
    <property type="molecule type" value="Genomic_DNA"/>
</dbReference>
<evidence type="ECO:0000256" key="4">
    <source>
        <dbReference type="ARBA" id="ARBA00022989"/>
    </source>
</evidence>
<feature type="transmembrane region" description="Helical" evidence="7">
    <location>
        <begin position="226"/>
        <end position="246"/>
    </location>
</feature>
<keyword evidence="5 7" id="KW-0472">Membrane</keyword>
<dbReference type="Pfam" id="PF07690">
    <property type="entry name" value="MFS_1"/>
    <property type="match status" value="1"/>
</dbReference>